<evidence type="ECO:0000259" key="13">
    <source>
        <dbReference type="Pfam" id="PF08323"/>
    </source>
</evidence>
<evidence type="ECO:0000313" key="14">
    <source>
        <dbReference type="EMBL" id="VFJ50669.1"/>
    </source>
</evidence>
<evidence type="ECO:0000256" key="9">
    <source>
        <dbReference type="ARBA" id="ARBA00023056"/>
    </source>
</evidence>
<evidence type="ECO:0000256" key="10">
    <source>
        <dbReference type="ARBA" id="ARBA00031722"/>
    </source>
</evidence>
<dbReference type="PANTHER" id="PTHR46083:SF1">
    <property type="entry name" value="GLYCOGEN SYNTHASE 2-RELATED"/>
    <property type="match status" value="1"/>
</dbReference>
<evidence type="ECO:0000256" key="1">
    <source>
        <dbReference type="ARBA" id="ARBA00001478"/>
    </source>
</evidence>
<dbReference type="UniPathway" id="UPA00164"/>
<dbReference type="InterPro" id="IPR001296">
    <property type="entry name" value="Glyco_trans_1"/>
</dbReference>
<organism evidence="14">
    <name type="scientific">Candidatus Kentrum sp. DK</name>
    <dbReference type="NCBI Taxonomy" id="2126562"/>
    <lineage>
        <taxon>Bacteria</taxon>
        <taxon>Pseudomonadati</taxon>
        <taxon>Pseudomonadota</taxon>
        <taxon>Gammaproteobacteria</taxon>
        <taxon>Candidatus Kentrum</taxon>
    </lineage>
</organism>
<dbReference type="SUPFAM" id="SSF53756">
    <property type="entry name" value="UDP-Glycosyltransferase/glycogen phosphorylase"/>
    <property type="match status" value="1"/>
</dbReference>
<dbReference type="NCBIfam" id="TIGR02095">
    <property type="entry name" value="glgA"/>
    <property type="match status" value="1"/>
</dbReference>
<keyword evidence="9 11" id="KW-0320">Glycogen biosynthesis</keyword>
<dbReference type="InterPro" id="IPR013534">
    <property type="entry name" value="Starch_synth_cat_dom"/>
</dbReference>
<evidence type="ECO:0000256" key="6">
    <source>
        <dbReference type="ARBA" id="ARBA00019935"/>
    </source>
</evidence>
<evidence type="ECO:0000256" key="11">
    <source>
        <dbReference type="HAMAP-Rule" id="MF_00484"/>
    </source>
</evidence>
<keyword evidence="8 11" id="KW-0808">Transferase</keyword>
<name>A0A450SDM6_9GAMM</name>
<dbReference type="NCBIfam" id="NF001905">
    <property type="entry name" value="PRK00654.2-4"/>
    <property type="match status" value="1"/>
</dbReference>
<dbReference type="InterPro" id="IPR011835">
    <property type="entry name" value="GS/SS"/>
</dbReference>
<dbReference type="EC" id="2.4.1.21" evidence="5 11"/>
<dbReference type="Pfam" id="PF00534">
    <property type="entry name" value="Glycos_transf_1"/>
    <property type="match status" value="1"/>
</dbReference>
<dbReference type="Pfam" id="PF08323">
    <property type="entry name" value="Glyco_transf_5"/>
    <property type="match status" value="1"/>
</dbReference>
<proteinExistence type="inferred from homology"/>
<evidence type="ECO:0000256" key="5">
    <source>
        <dbReference type="ARBA" id="ARBA00012588"/>
    </source>
</evidence>
<evidence type="ECO:0000256" key="7">
    <source>
        <dbReference type="ARBA" id="ARBA00022676"/>
    </source>
</evidence>
<evidence type="ECO:0000256" key="8">
    <source>
        <dbReference type="ARBA" id="ARBA00022679"/>
    </source>
</evidence>
<dbReference type="Gene3D" id="3.40.50.2000">
    <property type="entry name" value="Glycogen Phosphorylase B"/>
    <property type="match status" value="2"/>
</dbReference>
<comment type="catalytic activity">
    <reaction evidence="1 11">
        <text>[(1-&gt;4)-alpha-D-glucosyl](n) + ADP-alpha-D-glucose = [(1-&gt;4)-alpha-D-glucosyl](n+1) + ADP + H(+)</text>
        <dbReference type="Rhea" id="RHEA:18189"/>
        <dbReference type="Rhea" id="RHEA-COMP:9584"/>
        <dbReference type="Rhea" id="RHEA-COMP:9587"/>
        <dbReference type="ChEBI" id="CHEBI:15378"/>
        <dbReference type="ChEBI" id="CHEBI:15444"/>
        <dbReference type="ChEBI" id="CHEBI:57498"/>
        <dbReference type="ChEBI" id="CHEBI:456216"/>
        <dbReference type="EC" id="2.4.1.21"/>
    </reaction>
</comment>
<accession>A0A450SDM6</accession>
<dbReference type="AlphaFoldDB" id="A0A450SDM6"/>
<evidence type="ECO:0000259" key="12">
    <source>
        <dbReference type="Pfam" id="PF00534"/>
    </source>
</evidence>
<dbReference type="CDD" id="cd03791">
    <property type="entry name" value="GT5_Glycogen_synthase_DULL1-like"/>
    <property type="match status" value="1"/>
</dbReference>
<comment type="similarity">
    <text evidence="4 11">Belongs to the glycosyltransferase 1 family. Bacterial/plant glycogen synthase subfamily.</text>
</comment>
<gene>
    <name evidence="11" type="primary">glgA</name>
    <name evidence="14" type="ORF">BECKDK2373B_GA0170837_103010</name>
</gene>
<dbReference type="GO" id="GO:0009011">
    <property type="term" value="F:alpha-1,4-glucan glucosyltransferase (ADP-glucose donor) activity"/>
    <property type="evidence" value="ECO:0007669"/>
    <property type="project" value="UniProtKB-UniRule"/>
</dbReference>
<comment type="pathway">
    <text evidence="3 11">Glycan biosynthesis; glycogen biosynthesis.</text>
</comment>
<feature type="domain" description="Glycosyl transferase family 1" evidence="12">
    <location>
        <begin position="299"/>
        <end position="449"/>
    </location>
</feature>
<dbReference type="HAMAP" id="MF_00484">
    <property type="entry name" value="Glycogen_synth"/>
    <property type="match status" value="1"/>
</dbReference>
<dbReference type="EMBL" id="CAADEX010000030">
    <property type="protein sequence ID" value="VFJ50669.1"/>
    <property type="molecule type" value="Genomic_DNA"/>
</dbReference>
<evidence type="ECO:0000256" key="2">
    <source>
        <dbReference type="ARBA" id="ARBA00002764"/>
    </source>
</evidence>
<evidence type="ECO:0000256" key="4">
    <source>
        <dbReference type="ARBA" id="ARBA00010281"/>
    </source>
</evidence>
<dbReference type="GO" id="GO:0004373">
    <property type="term" value="F:alpha-1,4-glucan glucosyltransferase (UDP-glucose donor) activity"/>
    <property type="evidence" value="ECO:0007669"/>
    <property type="project" value="InterPro"/>
</dbReference>
<reference evidence="14" key="1">
    <citation type="submission" date="2019-02" db="EMBL/GenBank/DDBJ databases">
        <authorList>
            <person name="Gruber-Vodicka R. H."/>
            <person name="Seah K. B. B."/>
        </authorList>
    </citation>
    <scope>NUCLEOTIDE SEQUENCE</scope>
    <source>
        <strain evidence="14">BECK_DK47</strain>
    </source>
</reference>
<comment type="function">
    <text evidence="2 11">Synthesizes alpha-1,4-glucan chains using ADP-glucose.</text>
</comment>
<dbReference type="GO" id="GO:0005978">
    <property type="term" value="P:glycogen biosynthetic process"/>
    <property type="evidence" value="ECO:0007669"/>
    <property type="project" value="UniProtKB-UniRule"/>
</dbReference>
<feature type="binding site" evidence="11">
    <location>
        <position position="15"/>
    </location>
    <ligand>
        <name>ADP-alpha-D-glucose</name>
        <dbReference type="ChEBI" id="CHEBI:57498"/>
    </ligand>
</feature>
<sequence length="489" mass="56008">MYIVHISSELAPVAKVGGLADVVFGLSRELEVRGNDVEIILPKYDCLWYGEIWGLDNSFNDLWVPWFDGSVHCSVYSGMVHGRRCHFIEPHSSDNFFNRNKFYGERDDIMRFAFFSRAAIEFLLKSGRRPNIIHCHDWQTGLVPVLLWEIYHNLGMQNQRVVYTIHNFQHQGIHGEPVLWATGLGRPDYYSHRDRMGDDHNPDAINLMKGGIVYSNFVTTVSPKHAWEARYSDQGQGLGHTLAVHDSKFGGVLNGVDYDVWNPEIDRFLPHHYDVWQLDGKYANKDALRGRLMLRHEYSPLISYVGRLDHQKGLDLVRHALFYALQRGAQFVLLGSSPDPAVNDEFHHLKNHLNDNPDVHIELGFNEQLAHLIYAGSDMVVVPSIFEPCGLTQMIGLRYGAVPIVRAVGGLADTVFDRDYADMPYEGRNGYVFHNADFPALESAMDRAIGLWYDFPKEFRRLLSNGMAYDYSWNYPASHYLSIYQHVCA</sequence>
<evidence type="ECO:0000256" key="3">
    <source>
        <dbReference type="ARBA" id="ARBA00004964"/>
    </source>
</evidence>
<keyword evidence="7 11" id="KW-0328">Glycosyltransferase</keyword>
<protein>
    <recommendedName>
        <fullName evidence="6 11">Glycogen synthase</fullName>
        <ecNumber evidence="5 11">2.4.1.21</ecNumber>
    </recommendedName>
    <alternativeName>
        <fullName evidence="10 11">Starch [bacterial glycogen] synthase</fullName>
    </alternativeName>
</protein>
<dbReference type="PANTHER" id="PTHR46083">
    <property type="match status" value="1"/>
</dbReference>
<feature type="domain" description="Starch synthase catalytic" evidence="13">
    <location>
        <begin position="3"/>
        <end position="242"/>
    </location>
</feature>